<accession>A0A3M7SW88</accession>
<reference evidence="1 2" key="1">
    <citation type="journal article" date="2018" name="Sci. Rep.">
        <title>Genomic signatures of local adaptation to the degree of environmental predictability in rotifers.</title>
        <authorList>
            <person name="Franch-Gras L."/>
            <person name="Hahn C."/>
            <person name="Garcia-Roger E.M."/>
            <person name="Carmona M.J."/>
            <person name="Serra M."/>
            <person name="Gomez A."/>
        </authorList>
    </citation>
    <scope>NUCLEOTIDE SEQUENCE [LARGE SCALE GENOMIC DNA]</scope>
    <source>
        <strain evidence="1">HYR1</strain>
    </source>
</reference>
<sequence length="85" mass="9807">MHLRSVALQLLLNNNNLLLKAPASKNILIPVFLKNYMIHIFVQRMTLMLSRNASFHTGFHYHKLDLKVFQINFGLGIQVDSDLDT</sequence>
<evidence type="ECO:0000313" key="1">
    <source>
        <dbReference type="EMBL" id="RNA39959.1"/>
    </source>
</evidence>
<keyword evidence="2" id="KW-1185">Reference proteome</keyword>
<dbReference type="Proteomes" id="UP000276133">
    <property type="component" value="Unassembled WGS sequence"/>
</dbReference>
<protein>
    <submittedName>
        <fullName evidence="1">Uncharacterized protein</fullName>
    </submittedName>
</protein>
<name>A0A3M7SW88_BRAPC</name>
<dbReference type="EMBL" id="REGN01000694">
    <property type="protein sequence ID" value="RNA39959.1"/>
    <property type="molecule type" value="Genomic_DNA"/>
</dbReference>
<comment type="caution">
    <text evidence="1">The sequence shown here is derived from an EMBL/GenBank/DDBJ whole genome shotgun (WGS) entry which is preliminary data.</text>
</comment>
<gene>
    <name evidence="1" type="ORF">BpHYR1_040793</name>
</gene>
<dbReference type="AlphaFoldDB" id="A0A3M7SW88"/>
<evidence type="ECO:0000313" key="2">
    <source>
        <dbReference type="Proteomes" id="UP000276133"/>
    </source>
</evidence>
<proteinExistence type="predicted"/>
<organism evidence="1 2">
    <name type="scientific">Brachionus plicatilis</name>
    <name type="common">Marine rotifer</name>
    <name type="synonym">Brachionus muelleri</name>
    <dbReference type="NCBI Taxonomy" id="10195"/>
    <lineage>
        <taxon>Eukaryota</taxon>
        <taxon>Metazoa</taxon>
        <taxon>Spiralia</taxon>
        <taxon>Gnathifera</taxon>
        <taxon>Rotifera</taxon>
        <taxon>Eurotatoria</taxon>
        <taxon>Monogononta</taxon>
        <taxon>Pseudotrocha</taxon>
        <taxon>Ploima</taxon>
        <taxon>Brachionidae</taxon>
        <taxon>Brachionus</taxon>
    </lineage>
</organism>